<evidence type="ECO:0000259" key="10">
    <source>
        <dbReference type="PROSITE" id="PS50003"/>
    </source>
</evidence>
<dbReference type="PANTHER" id="PTHR10048">
    <property type="entry name" value="PHOSPHATIDYLINOSITOL KINASE"/>
    <property type="match status" value="1"/>
</dbReference>
<keyword evidence="6" id="KW-0418">Kinase</keyword>
<dbReference type="EC" id="2.7.1.67" evidence="2"/>
<dbReference type="SMART" id="SM00146">
    <property type="entry name" value="PI3Kc"/>
    <property type="match status" value="1"/>
</dbReference>
<comment type="caution">
    <text evidence="13">The sequence shown here is derived from an EMBL/GenBank/DDBJ whole genome shotgun (WGS) entry which is preliminary data.</text>
</comment>
<organism evidence="13 14">
    <name type="scientific">Lagenidium giganteum</name>
    <dbReference type="NCBI Taxonomy" id="4803"/>
    <lineage>
        <taxon>Eukaryota</taxon>
        <taxon>Sar</taxon>
        <taxon>Stramenopiles</taxon>
        <taxon>Oomycota</taxon>
        <taxon>Peronosporomycetes</taxon>
        <taxon>Pythiales</taxon>
        <taxon>Pythiaceae</taxon>
    </lineage>
</organism>
<evidence type="ECO:0000313" key="13">
    <source>
        <dbReference type="EMBL" id="DBA02985.1"/>
    </source>
</evidence>
<evidence type="ECO:0000256" key="1">
    <source>
        <dbReference type="ARBA" id="ARBA00001686"/>
    </source>
</evidence>
<dbReference type="InterPro" id="IPR015433">
    <property type="entry name" value="PI3/4_kinase"/>
</dbReference>
<sequence>MSMHEAKEEVDDVVPMLPPPSSAARHVLSAAADDLALASPPPPSTVAMMEATGRKHLGSDPISDDMDTHEELEHDDADGVVAFEGYLRKRYSSSMYMGSWRYCVLRGNRLRWFLTAEKAEKGLQVRGEVVIKAVEHWSGQGSVNLYAHAFAIRTTSNRVLLCSAKSARSKDEWVQVLRMSVGGKPSSDNGEPRTTEGGDGRRIVPEDVMRSTCVETPVHDKDLQSQSGPEIATAIVSSVVPTSESAPVSNNGECSHCAVRFKSLISRRAVCASCERTFCSRHCRRHVKLHHLGLRATRRCCYRCARRQEFICYLEALTGFTGSVLKRSQGLDALCHQSAAEVEGTELYERTLHKLRVGQMSLIKTIKILYQTRKKPHLFRAALERLPHYVENCIDRLESLWYQVLHIFQCCDSDLDSSAVQMFLLKRYIRAICRRSPRIALQTIWHVQASVGDSSSLHPNSLLSLLGFLYPSSDESTKIWKDLLLSDCPDHQSKQILEKIKRAHQDGEKIIRSQKDDMLERWLNAATVDEFEACAREIGCSGVHLCDYQSSISYDSLKVEGNPQSSAHVESLVAEQVNFVQTLAAISERLRHVQPRSRRNDVLKVELKELNDHLHSSALYPLCTASDELYKVVRIPPTEGKVFSTKMRAPTLIFIETVPVDATNLVGSQERLRPFLSNRGNSTLLESMVEANPTSEDRRDSMISSDSSNALTTHSPRRLRKVSNLSCPEDLDSMSSLDEDSPNMQSSTTISQFLTRHLTFPTSNATASAHALNSPASSCFSRPTGHGQRLGVDSMVYESKVYGESWEERQERIRSESPMGHLDGWKLFSIIVKTNDDLRQEMFTMQLINKFQAIFEFEGIDLWLRTYRIVATGANIGLLETINDACSLDHLKKTFTDGNLAAYFRSVYGEPSSPVYEQARMNFIKSMAAYSIVSYVLLVKDRHNGNILLSTEGHIIHIDFGFILGIAPGGMFSIEDAPFKLTCEMVEIMGGIDSPGYALYSNLLCKGLLSLQKYQSEIAALLQTTGQHSPFPCFEGAKLARIVADLRDRLCVGLTKIQVEKRVGHLLRKSYNSWGTRQYDAFQLRSNNIAP</sequence>
<evidence type="ECO:0000256" key="7">
    <source>
        <dbReference type="ARBA" id="ARBA00022833"/>
    </source>
</evidence>
<evidence type="ECO:0000256" key="5">
    <source>
        <dbReference type="ARBA" id="ARBA00022771"/>
    </source>
</evidence>
<dbReference type="Proteomes" id="UP001146120">
    <property type="component" value="Unassembled WGS sequence"/>
</dbReference>
<evidence type="ECO:0000259" key="12">
    <source>
        <dbReference type="PROSITE" id="PS50290"/>
    </source>
</evidence>
<dbReference type="Gene3D" id="3.30.1010.10">
    <property type="entry name" value="Phosphatidylinositol 3-kinase Catalytic Subunit, Chain A, domain 4"/>
    <property type="match status" value="1"/>
</dbReference>
<keyword evidence="14" id="KW-1185">Reference proteome</keyword>
<dbReference type="PANTHER" id="PTHR10048:SF22">
    <property type="entry name" value="PHOSPHATIDYLINOSITOL 4-KINASE BETA"/>
    <property type="match status" value="1"/>
</dbReference>
<comment type="catalytic activity">
    <reaction evidence="1">
        <text>a 1,2-diacyl-sn-glycero-3-phospho-(1D-myo-inositol) + ATP = a 1,2-diacyl-sn-glycero-3-phospho-(1D-myo-inositol 4-phosphate) + ADP + H(+)</text>
        <dbReference type="Rhea" id="RHEA:19877"/>
        <dbReference type="ChEBI" id="CHEBI:15378"/>
        <dbReference type="ChEBI" id="CHEBI:30616"/>
        <dbReference type="ChEBI" id="CHEBI:57880"/>
        <dbReference type="ChEBI" id="CHEBI:58178"/>
        <dbReference type="ChEBI" id="CHEBI:456216"/>
        <dbReference type="EC" id="2.7.1.67"/>
    </reaction>
</comment>
<feature type="region of interest" description="Disordered" evidence="9">
    <location>
        <begin position="181"/>
        <end position="202"/>
    </location>
</feature>
<feature type="domain" description="FYVE-type" evidence="11">
    <location>
        <begin position="248"/>
        <end position="309"/>
    </location>
</feature>
<reference evidence="13" key="1">
    <citation type="submission" date="2022-11" db="EMBL/GenBank/DDBJ databases">
        <authorList>
            <person name="Morgan W.R."/>
            <person name="Tartar A."/>
        </authorList>
    </citation>
    <scope>NUCLEOTIDE SEQUENCE</scope>
    <source>
        <strain evidence="13">ARSEF 373</strain>
    </source>
</reference>
<dbReference type="InterPro" id="IPR018936">
    <property type="entry name" value="PI3/4_kinase_CS"/>
</dbReference>
<dbReference type="GO" id="GO:0048015">
    <property type="term" value="P:phosphatidylinositol-mediated signaling"/>
    <property type="evidence" value="ECO:0007669"/>
    <property type="project" value="TreeGrafter"/>
</dbReference>
<feature type="compositionally biased region" description="Basic and acidic residues" evidence="9">
    <location>
        <begin position="190"/>
        <end position="202"/>
    </location>
</feature>
<dbReference type="InterPro" id="IPR036940">
    <property type="entry name" value="PI3/4_kinase_cat_sf"/>
</dbReference>
<keyword evidence="7" id="KW-0862">Zinc</keyword>
<dbReference type="AlphaFoldDB" id="A0AAV2ZAQ1"/>
<dbReference type="InterPro" id="IPR017455">
    <property type="entry name" value="Znf_FYVE-rel"/>
</dbReference>
<reference evidence="13" key="2">
    <citation type="journal article" date="2023" name="Microbiol Resour">
        <title>Decontamination and Annotation of the Draft Genome Sequence of the Oomycete Lagenidium giganteum ARSEF 373.</title>
        <authorList>
            <person name="Morgan W.R."/>
            <person name="Tartar A."/>
        </authorList>
    </citation>
    <scope>NUCLEOTIDE SEQUENCE</scope>
    <source>
        <strain evidence="13">ARSEF 373</strain>
    </source>
</reference>
<evidence type="ECO:0000313" key="14">
    <source>
        <dbReference type="Proteomes" id="UP001146120"/>
    </source>
</evidence>
<dbReference type="InterPro" id="IPR057754">
    <property type="entry name" value="PI4-kinase_beta/PIK1_cat"/>
</dbReference>
<dbReference type="Gene3D" id="3.30.40.10">
    <property type="entry name" value="Zinc/RING finger domain, C3HC4 (zinc finger)"/>
    <property type="match status" value="1"/>
</dbReference>
<dbReference type="CDD" id="cd00821">
    <property type="entry name" value="PH"/>
    <property type="match status" value="1"/>
</dbReference>
<proteinExistence type="predicted"/>
<evidence type="ECO:0000259" key="11">
    <source>
        <dbReference type="PROSITE" id="PS50178"/>
    </source>
</evidence>
<evidence type="ECO:0000256" key="4">
    <source>
        <dbReference type="ARBA" id="ARBA00022723"/>
    </source>
</evidence>
<accession>A0AAV2ZAQ1</accession>
<dbReference type="CDD" id="cd05168">
    <property type="entry name" value="PI4Kc_III_beta"/>
    <property type="match status" value="1"/>
</dbReference>
<dbReference type="Gene3D" id="1.10.1070.11">
    <property type="entry name" value="Phosphatidylinositol 3-/4-kinase, catalytic domain"/>
    <property type="match status" value="1"/>
</dbReference>
<gene>
    <name evidence="13" type="ORF">N0F65_003173</name>
</gene>
<dbReference type="FunFam" id="1.10.1070.11:FF:000016">
    <property type="entry name" value="PIK1p Phosphatidylinositol 4-kinase"/>
    <property type="match status" value="1"/>
</dbReference>
<dbReference type="InterPro" id="IPR011011">
    <property type="entry name" value="Znf_FYVE_PHD"/>
</dbReference>
<dbReference type="EMBL" id="DAKRPA010000024">
    <property type="protein sequence ID" value="DBA02985.1"/>
    <property type="molecule type" value="Genomic_DNA"/>
</dbReference>
<dbReference type="PROSITE" id="PS50290">
    <property type="entry name" value="PI3_4_KINASE_3"/>
    <property type="match status" value="1"/>
</dbReference>
<dbReference type="GO" id="GO:0004430">
    <property type="term" value="F:1-phosphatidylinositol 4-kinase activity"/>
    <property type="evidence" value="ECO:0007669"/>
    <property type="project" value="UniProtKB-EC"/>
</dbReference>
<dbReference type="Gene3D" id="2.30.29.30">
    <property type="entry name" value="Pleckstrin-homology domain (PH domain)/Phosphotyrosine-binding domain (PTB)"/>
    <property type="match status" value="1"/>
</dbReference>
<evidence type="ECO:0000256" key="2">
    <source>
        <dbReference type="ARBA" id="ARBA00012169"/>
    </source>
</evidence>
<keyword evidence="4" id="KW-0479">Metal-binding</keyword>
<name>A0AAV2ZAQ1_9STRA</name>
<evidence type="ECO:0000256" key="9">
    <source>
        <dbReference type="SAM" id="MobiDB-lite"/>
    </source>
</evidence>
<dbReference type="PROSITE" id="PS50003">
    <property type="entry name" value="PH_DOMAIN"/>
    <property type="match status" value="1"/>
</dbReference>
<dbReference type="GO" id="GO:0005737">
    <property type="term" value="C:cytoplasm"/>
    <property type="evidence" value="ECO:0007669"/>
    <property type="project" value="TreeGrafter"/>
</dbReference>
<evidence type="ECO:0000256" key="8">
    <source>
        <dbReference type="PROSITE-ProRule" id="PRU00091"/>
    </source>
</evidence>
<dbReference type="Pfam" id="PF00454">
    <property type="entry name" value="PI3_PI4_kinase"/>
    <property type="match status" value="1"/>
</dbReference>
<dbReference type="InterPro" id="IPR011993">
    <property type="entry name" value="PH-like_dom_sf"/>
</dbReference>
<dbReference type="InterPro" id="IPR000403">
    <property type="entry name" value="PI3/4_kinase_cat_dom"/>
</dbReference>
<feature type="compositionally biased region" description="Acidic residues" evidence="9">
    <location>
        <begin position="729"/>
        <end position="741"/>
    </location>
</feature>
<dbReference type="GO" id="GO:0046854">
    <property type="term" value="P:phosphatidylinositol phosphate biosynthetic process"/>
    <property type="evidence" value="ECO:0007669"/>
    <property type="project" value="InterPro"/>
</dbReference>
<feature type="region of interest" description="Disordered" evidence="9">
    <location>
        <begin position="691"/>
        <end position="745"/>
    </location>
</feature>
<dbReference type="SUPFAM" id="SSF50729">
    <property type="entry name" value="PH domain-like"/>
    <property type="match status" value="1"/>
</dbReference>
<dbReference type="InterPro" id="IPR013083">
    <property type="entry name" value="Znf_RING/FYVE/PHD"/>
</dbReference>
<dbReference type="SMART" id="SM00233">
    <property type="entry name" value="PH"/>
    <property type="match status" value="1"/>
</dbReference>
<feature type="domain" description="PI3K/PI4K catalytic" evidence="12">
    <location>
        <begin position="804"/>
        <end position="1075"/>
    </location>
</feature>
<dbReference type="InterPro" id="IPR001849">
    <property type="entry name" value="PH_domain"/>
</dbReference>
<evidence type="ECO:0000256" key="6">
    <source>
        <dbReference type="ARBA" id="ARBA00022777"/>
    </source>
</evidence>
<protein>
    <recommendedName>
        <fullName evidence="2">1-phosphatidylinositol 4-kinase</fullName>
        <ecNumber evidence="2">2.7.1.67</ecNumber>
    </recommendedName>
</protein>
<dbReference type="GO" id="GO:0016020">
    <property type="term" value="C:membrane"/>
    <property type="evidence" value="ECO:0007669"/>
    <property type="project" value="TreeGrafter"/>
</dbReference>
<dbReference type="InterPro" id="IPR011009">
    <property type="entry name" value="Kinase-like_dom_sf"/>
</dbReference>
<dbReference type="PROSITE" id="PS00915">
    <property type="entry name" value="PI3_4_KINASE_1"/>
    <property type="match status" value="1"/>
</dbReference>
<dbReference type="PROSITE" id="PS00916">
    <property type="entry name" value="PI3_4_KINASE_2"/>
    <property type="match status" value="1"/>
</dbReference>
<keyword evidence="3" id="KW-0808">Transferase</keyword>
<dbReference type="SUPFAM" id="SSF56112">
    <property type="entry name" value="Protein kinase-like (PK-like)"/>
    <property type="match status" value="1"/>
</dbReference>
<dbReference type="PROSITE" id="PS50178">
    <property type="entry name" value="ZF_FYVE"/>
    <property type="match status" value="1"/>
</dbReference>
<dbReference type="SUPFAM" id="SSF57903">
    <property type="entry name" value="FYVE/PHD zinc finger"/>
    <property type="match status" value="1"/>
</dbReference>
<evidence type="ECO:0000256" key="3">
    <source>
        <dbReference type="ARBA" id="ARBA00022679"/>
    </source>
</evidence>
<feature type="domain" description="PH" evidence="10">
    <location>
        <begin position="80"/>
        <end position="182"/>
    </location>
</feature>
<keyword evidence="5 8" id="KW-0863">Zinc-finger</keyword>
<dbReference type="GO" id="GO:0008270">
    <property type="term" value="F:zinc ion binding"/>
    <property type="evidence" value="ECO:0007669"/>
    <property type="project" value="UniProtKB-KW"/>
</dbReference>